<keyword evidence="4" id="KW-0051">Antiviral defense</keyword>
<keyword evidence="3" id="KW-0694">RNA-binding</keyword>
<dbReference type="OrthoDB" id="9812560at2"/>
<reference evidence="7" key="1">
    <citation type="submission" date="2017-06" db="EMBL/GenBank/DDBJ databases">
        <authorList>
            <person name="Varghese N."/>
            <person name="Submissions S."/>
        </authorList>
    </citation>
    <scope>NUCLEOTIDE SEQUENCE [LARGE SCALE GENOMIC DNA]</scope>
    <source>
        <strain evidence="7">JAD2</strain>
    </source>
</reference>
<evidence type="ECO:0000256" key="2">
    <source>
        <dbReference type="ARBA" id="ARBA00016109"/>
    </source>
</evidence>
<organism evidence="6 7">
    <name type="scientific">Thermoflexus hugenholtzii JAD2</name>
    <dbReference type="NCBI Taxonomy" id="877466"/>
    <lineage>
        <taxon>Bacteria</taxon>
        <taxon>Bacillati</taxon>
        <taxon>Chloroflexota</taxon>
        <taxon>Thermoflexia</taxon>
        <taxon>Thermoflexales</taxon>
        <taxon>Thermoflexaceae</taxon>
        <taxon>Thermoflexus</taxon>
    </lineage>
</organism>
<dbReference type="GO" id="GO:0003723">
    <property type="term" value="F:RNA binding"/>
    <property type="evidence" value="ECO:0007669"/>
    <property type="project" value="UniProtKB-KW"/>
</dbReference>
<dbReference type="Pfam" id="PF17953">
    <property type="entry name" value="Csm4_C"/>
    <property type="match status" value="1"/>
</dbReference>
<dbReference type="AlphaFoldDB" id="A0A212RQ49"/>
<evidence type="ECO:0000256" key="4">
    <source>
        <dbReference type="ARBA" id="ARBA00023118"/>
    </source>
</evidence>
<sequence length="368" mass="40219">MAMAIRQVTFYRLRPLSRFFRVGDPFGGESVREFIPSDTLFAAMVALIAERGGPDAARAFVQPFAEPEPGGPPFLLTGVFPALVPTDGPALRFFPRPESWGLRMEAEARLRLRGLRWLSEGLFRLALENRAPQEADLHRLHEGHVGMLKEEWRALPQRLRRLLPEDRPLWEVERRPAVAVDRYGRGSALYRISAVRLPTDLPMGGWIAIAWNSGADGPAGSGRRWQEWAEEVLRELGEGGLGGLRSRGGGAFQIEPDPGGELPVGSGPAVVSLARYLPAPEELQAGALEGDPAAYTLVEVGGWMRTPGLGPDRPRRTVTLLEAGAVIRAGGRLPLGRVVDVRPPGAPHPSWRYGLAFPIPLDATAWEA</sequence>
<gene>
    <name evidence="6" type="ORF">SAMN02746019_00017980</name>
</gene>
<evidence type="ECO:0000256" key="1">
    <source>
        <dbReference type="ARBA" id="ARBA00005772"/>
    </source>
</evidence>
<evidence type="ECO:0000313" key="7">
    <source>
        <dbReference type="Proteomes" id="UP000197025"/>
    </source>
</evidence>
<evidence type="ECO:0000313" key="6">
    <source>
        <dbReference type="EMBL" id="SNB74726.1"/>
    </source>
</evidence>
<keyword evidence="7" id="KW-1185">Reference proteome</keyword>
<dbReference type="InParanoid" id="A0A212RQ49"/>
<comment type="similarity">
    <text evidence="1">Belongs to the CRISPR-associated Csm4 family.</text>
</comment>
<dbReference type="RefSeq" id="WP_088572324.1">
    <property type="nucleotide sequence ID" value="NZ_FYEK01000075.1"/>
</dbReference>
<dbReference type="NCBIfam" id="TIGR01903">
    <property type="entry name" value="cas5_csm4"/>
    <property type="match status" value="1"/>
</dbReference>
<proteinExistence type="inferred from homology"/>
<name>A0A212RQ49_9CHLR</name>
<accession>A0A212RQ49</accession>
<dbReference type="EMBL" id="FYEK01000075">
    <property type="protein sequence ID" value="SNB74726.1"/>
    <property type="molecule type" value="Genomic_DNA"/>
</dbReference>
<protein>
    <recommendedName>
        <fullName evidence="2">CRISPR system Cms protein Csm4</fullName>
    </recommendedName>
</protein>
<dbReference type="InterPro" id="IPR040932">
    <property type="entry name" value="Csm4_C"/>
</dbReference>
<dbReference type="GO" id="GO:0051607">
    <property type="term" value="P:defense response to virus"/>
    <property type="evidence" value="ECO:0007669"/>
    <property type="project" value="UniProtKB-KW"/>
</dbReference>
<evidence type="ECO:0000256" key="3">
    <source>
        <dbReference type="ARBA" id="ARBA00022884"/>
    </source>
</evidence>
<evidence type="ECO:0000259" key="5">
    <source>
        <dbReference type="Pfam" id="PF17953"/>
    </source>
</evidence>
<dbReference type="Proteomes" id="UP000197025">
    <property type="component" value="Unassembled WGS sequence"/>
</dbReference>
<feature type="domain" description="Csm4 C-terminal" evidence="5">
    <location>
        <begin position="269"/>
        <end position="361"/>
    </location>
</feature>
<dbReference type="InterPro" id="IPR005510">
    <property type="entry name" value="Csm4"/>
</dbReference>